<dbReference type="Proteomes" id="UP001156629">
    <property type="component" value="Unassembled WGS sequence"/>
</dbReference>
<evidence type="ECO:0000313" key="1">
    <source>
        <dbReference type="EMBL" id="GLQ67550.1"/>
    </source>
</evidence>
<accession>A0ABQ5WX98</accession>
<evidence type="ECO:0000313" key="2">
    <source>
        <dbReference type="Proteomes" id="UP001156629"/>
    </source>
</evidence>
<sequence length="61" mass="7013">MTHQTHFKIPMLPDVRDWLDRAAPRVQRSRGAHVIFLLRQEMEKEKASGASLQTTPDASQQ</sequence>
<keyword evidence="2" id="KW-1185">Reference proteome</keyword>
<reference evidence="2" key="1">
    <citation type="journal article" date="2019" name="Int. J. Syst. Evol. Microbiol.">
        <title>The Global Catalogue of Microorganisms (GCM) 10K type strain sequencing project: providing services to taxonomists for standard genome sequencing and annotation.</title>
        <authorList>
            <consortium name="The Broad Institute Genomics Platform"/>
            <consortium name="The Broad Institute Genome Sequencing Center for Infectious Disease"/>
            <person name="Wu L."/>
            <person name="Ma J."/>
        </authorList>
    </citation>
    <scope>NUCLEOTIDE SEQUENCE [LARGE SCALE GENOMIC DNA]</scope>
    <source>
        <strain evidence="2">NBRC 3266</strain>
    </source>
</reference>
<evidence type="ECO:0008006" key="3">
    <source>
        <dbReference type="Google" id="ProtNLM"/>
    </source>
</evidence>
<name>A0ABQ5WX98_9PROT</name>
<dbReference type="GeneID" id="76196198"/>
<dbReference type="RefSeq" id="WP_145994804.1">
    <property type="nucleotide sequence ID" value="NZ_BEWP01000041.1"/>
</dbReference>
<proteinExistence type="predicted"/>
<comment type="caution">
    <text evidence="1">The sequence shown here is derived from an EMBL/GenBank/DDBJ whole genome shotgun (WGS) entry which is preliminary data.</text>
</comment>
<protein>
    <recommendedName>
        <fullName evidence="3">Arc-like DNA binding domain-containing protein</fullName>
    </recommendedName>
</protein>
<gene>
    <name evidence="1" type="ORF">GCM10007870_31350</name>
</gene>
<organism evidence="1 2">
    <name type="scientific">Gluconobacter kondonii</name>
    <dbReference type="NCBI Taxonomy" id="941463"/>
    <lineage>
        <taxon>Bacteria</taxon>
        <taxon>Pseudomonadati</taxon>
        <taxon>Pseudomonadota</taxon>
        <taxon>Alphaproteobacteria</taxon>
        <taxon>Acetobacterales</taxon>
        <taxon>Acetobacteraceae</taxon>
        <taxon>Gluconobacter</taxon>
    </lineage>
</organism>
<dbReference type="EMBL" id="BSNV01000056">
    <property type="protein sequence ID" value="GLQ67550.1"/>
    <property type="molecule type" value="Genomic_DNA"/>
</dbReference>